<sequence>MGLFLAYGPSTPQLDTKVDPTKTIVQARRRNNCDGVDTEGHSFCSVVGIDDGGVVSLRLSPGYNVRGAGPKGGPQSLRQN</sequence>
<organism evidence="1 2">
    <name type="scientific">Malus domestica</name>
    <name type="common">Apple</name>
    <name type="synonym">Pyrus malus</name>
    <dbReference type="NCBI Taxonomy" id="3750"/>
    <lineage>
        <taxon>Eukaryota</taxon>
        <taxon>Viridiplantae</taxon>
        <taxon>Streptophyta</taxon>
        <taxon>Embryophyta</taxon>
        <taxon>Tracheophyta</taxon>
        <taxon>Spermatophyta</taxon>
        <taxon>Magnoliopsida</taxon>
        <taxon>eudicotyledons</taxon>
        <taxon>Gunneridae</taxon>
        <taxon>Pentapetalae</taxon>
        <taxon>rosids</taxon>
        <taxon>fabids</taxon>
        <taxon>Rosales</taxon>
        <taxon>Rosaceae</taxon>
        <taxon>Amygdaloideae</taxon>
        <taxon>Maleae</taxon>
        <taxon>Malus</taxon>
    </lineage>
</organism>
<evidence type="ECO:0000313" key="2">
    <source>
        <dbReference type="Proteomes" id="UP000290289"/>
    </source>
</evidence>
<reference evidence="1 2" key="1">
    <citation type="submission" date="2018-10" db="EMBL/GenBank/DDBJ databases">
        <title>A high-quality apple genome assembly.</title>
        <authorList>
            <person name="Hu J."/>
        </authorList>
    </citation>
    <scope>NUCLEOTIDE SEQUENCE [LARGE SCALE GENOMIC DNA]</scope>
    <source>
        <strain evidence="2">cv. HFTH1</strain>
        <tissue evidence="1">Young leaf</tissue>
    </source>
</reference>
<protein>
    <submittedName>
        <fullName evidence="1">Uncharacterized protein</fullName>
    </submittedName>
</protein>
<name>A0A498HEQ3_MALDO</name>
<accession>A0A498HEQ3</accession>
<evidence type="ECO:0000313" key="1">
    <source>
        <dbReference type="EMBL" id="RXH67523.1"/>
    </source>
</evidence>
<keyword evidence="2" id="KW-1185">Reference proteome</keyword>
<gene>
    <name evidence="1" type="ORF">DVH24_027670</name>
</gene>
<dbReference type="Proteomes" id="UP000290289">
    <property type="component" value="Chromosome 17"/>
</dbReference>
<dbReference type="AlphaFoldDB" id="A0A498HEQ3"/>
<dbReference type="EMBL" id="RDQH01000343">
    <property type="protein sequence ID" value="RXH67523.1"/>
    <property type="molecule type" value="Genomic_DNA"/>
</dbReference>
<comment type="caution">
    <text evidence="1">The sequence shown here is derived from an EMBL/GenBank/DDBJ whole genome shotgun (WGS) entry which is preliminary data.</text>
</comment>
<proteinExistence type="predicted"/>